<comment type="caution">
    <text evidence="2">The sequence shown here is derived from an EMBL/GenBank/DDBJ whole genome shotgun (WGS) entry which is preliminary data.</text>
</comment>
<accession>A0A1F7YRP6</accession>
<keyword evidence="1" id="KW-1133">Transmembrane helix</keyword>
<name>A0A1F7YRP6_9BACT</name>
<protein>
    <recommendedName>
        <fullName evidence="4">PsbP C-terminal domain-containing protein</fullName>
    </recommendedName>
</protein>
<evidence type="ECO:0000313" key="2">
    <source>
        <dbReference type="EMBL" id="OGM29996.1"/>
    </source>
</evidence>
<dbReference type="Pfam" id="PF18933">
    <property type="entry name" value="PsbP_2"/>
    <property type="match status" value="1"/>
</dbReference>
<keyword evidence="1" id="KW-0812">Transmembrane</keyword>
<dbReference type="Gene3D" id="3.40.1000.10">
    <property type="entry name" value="Mog1/PsbP, alpha/beta/alpha sandwich"/>
    <property type="match status" value="1"/>
</dbReference>
<sequence length="217" mass="23663">MNKAPKLHQNQSGIVHLAVIVVVVLIIVVVIISIASGSLKFSASITDTSSNNAQQSGQTPSVPESKPKAYQNEKYGIALEYPASWSLKESPAESYIVAFFSPKDSESDTYLENLGVKAIDVSTQPDITLQEVADLWENQTKEAVPTFSVVERKSSTLSGEATMDLVYTFQESEGAAKGMTKMTLKNNTAYIFQFSALETGYTKYLSDIEAILASVRF</sequence>
<keyword evidence="1" id="KW-0472">Membrane</keyword>
<dbReference type="AlphaFoldDB" id="A0A1F7YRP6"/>
<gene>
    <name evidence="2" type="ORF">A2801_00560</name>
</gene>
<organism evidence="2 3">
    <name type="scientific">Candidatus Woesebacteria bacterium RIFCSPHIGHO2_01_FULL_41_10</name>
    <dbReference type="NCBI Taxonomy" id="1802500"/>
    <lineage>
        <taxon>Bacteria</taxon>
        <taxon>Candidatus Woeseibacteriota</taxon>
    </lineage>
</organism>
<dbReference type="STRING" id="1802500.A2801_00560"/>
<evidence type="ECO:0000313" key="3">
    <source>
        <dbReference type="Proteomes" id="UP000177263"/>
    </source>
</evidence>
<proteinExistence type="predicted"/>
<dbReference type="EMBL" id="MGGM01000006">
    <property type="protein sequence ID" value="OGM29996.1"/>
    <property type="molecule type" value="Genomic_DNA"/>
</dbReference>
<reference evidence="2 3" key="1">
    <citation type="journal article" date="2016" name="Nat. Commun.">
        <title>Thousands of microbial genomes shed light on interconnected biogeochemical processes in an aquifer system.</title>
        <authorList>
            <person name="Anantharaman K."/>
            <person name="Brown C.T."/>
            <person name="Hug L.A."/>
            <person name="Sharon I."/>
            <person name="Castelle C.J."/>
            <person name="Probst A.J."/>
            <person name="Thomas B.C."/>
            <person name="Singh A."/>
            <person name="Wilkins M.J."/>
            <person name="Karaoz U."/>
            <person name="Brodie E.L."/>
            <person name="Williams K.H."/>
            <person name="Hubbard S.S."/>
            <person name="Banfield J.F."/>
        </authorList>
    </citation>
    <scope>NUCLEOTIDE SEQUENCE [LARGE SCALE GENOMIC DNA]</scope>
</reference>
<evidence type="ECO:0008006" key="4">
    <source>
        <dbReference type="Google" id="ProtNLM"/>
    </source>
</evidence>
<evidence type="ECO:0000256" key="1">
    <source>
        <dbReference type="SAM" id="Phobius"/>
    </source>
</evidence>
<dbReference type="Proteomes" id="UP000177263">
    <property type="component" value="Unassembled WGS sequence"/>
</dbReference>
<feature type="transmembrane region" description="Helical" evidence="1">
    <location>
        <begin position="12"/>
        <end position="35"/>
    </location>
</feature>